<keyword evidence="1" id="KW-1133">Transmembrane helix</keyword>
<keyword evidence="3" id="KW-1185">Reference proteome</keyword>
<dbReference type="EMBL" id="ASPP01005010">
    <property type="protein sequence ID" value="ETO31313.1"/>
    <property type="molecule type" value="Genomic_DNA"/>
</dbReference>
<organism evidence="2 3">
    <name type="scientific">Reticulomyxa filosa</name>
    <dbReference type="NCBI Taxonomy" id="46433"/>
    <lineage>
        <taxon>Eukaryota</taxon>
        <taxon>Sar</taxon>
        <taxon>Rhizaria</taxon>
        <taxon>Retaria</taxon>
        <taxon>Foraminifera</taxon>
        <taxon>Monothalamids</taxon>
        <taxon>Reticulomyxidae</taxon>
        <taxon>Reticulomyxa</taxon>
    </lineage>
</organism>
<proteinExistence type="predicted"/>
<evidence type="ECO:0000313" key="3">
    <source>
        <dbReference type="Proteomes" id="UP000023152"/>
    </source>
</evidence>
<name>X6NZK2_RETFI</name>
<keyword evidence="1" id="KW-0812">Transmembrane</keyword>
<feature type="transmembrane region" description="Helical" evidence="1">
    <location>
        <begin position="55"/>
        <end position="74"/>
    </location>
</feature>
<gene>
    <name evidence="2" type="ORF">RFI_05807</name>
</gene>
<dbReference type="InterPro" id="IPR035927">
    <property type="entry name" value="DUSP-like_sf"/>
</dbReference>
<protein>
    <submittedName>
        <fullName evidence="2">Uncharacterized protein</fullName>
    </submittedName>
</protein>
<comment type="caution">
    <text evidence="2">The sequence shown here is derived from an EMBL/GenBank/DDBJ whole genome shotgun (WGS) entry which is preliminary data.</text>
</comment>
<accession>X6NZK2</accession>
<keyword evidence="1" id="KW-0472">Membrane</keyword>
<dbReference type="Proteomes" id="UP000023152">
    <property type="component" value="Unassembled WGS sequence"/>
</dbReference>
<dbReference type="Gene3D" id="3.30.2230.10">
    <property type="entry name" value="DUSP-like"/>
    <property type="match status" value="1"/>
</dbReference>
<dbReference type="AlphaFoldDB" id="X6NZK2"/>
<reference evidence="2 3" key="1">
    <citation type="journal article" date="2013" name="Curr. Biol.">
        <title>The Genome of the Foraminiferan Reticulomyxa filosa.</title>
        <authorList>
            <person name="Glockner G."/>
            <person name="Hulsmann N."/>
            <person name="Schleicher M."/>
            <person name="Noegel A.A."/>
            <person name="Eichinger L."/>
            <person name="Gallinger C."/>
            <person name="Pawlowski J."/>
            <person name="Sierra R."/>
            <person name="Euteneuer U."/>
            <person name="Pillet L."/>
            <person name="Moustafa A."/>
            <person name="Platzer M."/>
            <person name="Groth M."/>
            <person name="Szafranski K."/>
            <person name="Schliwa M."/>
        </authorList>
    </citation>
    <scope>NUCLEOTIDE SEQUENCE [LARGE SCALE GENOMIC DNA]</scope>
</reference>
<evidence type="ECO:0000313" key="2">
    <source>
        <dbReference type="EMBL" id="ETO31313.1"/>
    </source>
</evidence>
<sequence length="251" mass="29410">MWKEILTNIPLQTQVYAIGRFKDIEETITTLVRSGSFFLSSCDCFATSPKMNENFKFSTLFITLLIALIPFFILDKLKTQDGNEVSRKRDVNYTRKHKSLKRLGTTYDVPKSGPIDISELANEVDQTQLKKMTNEHLTHEWLHEDQLMLLELWYRFGKAFPRKVYGAGLLTARNRDLHTFYLFCYAQELIEKKINKTQKNVMLFDDENVVKVLGTENADNEIISEHLWLPFEYDKRISCDNRKGIIGRRKI</sequence>
<evidence type="ECO:0000256" key="1">
    <source>
        <dbReference type="SAM" id="Phobius"/>
    </source>
</evidence>